<dbReference type="InterPro" id="IPR036388">
    <property type="entry name" value="WH-like_DNA-bd_sf"/>
</dbReference>
<dbReference type="EMBL" id="JAAKYA010000004">
    <property type="protein sequence ID" value="NGO37864.1"/>
    <property type="molecule type" value="Genomic_DNA"/>
</dbReference>
<comment type="similarity">
    <text evidence="1 6">Belongs to the sigma-70 factor family. ECF subfamily.</text>
</comment>
<evidence type="ECO:0000313" key="9">
    <source>
        <dbReference type="EMBL" id="NGO37864.1"/>
    </source>
</evidence>
<proteinExistence type="inferred from homology"/>
<organism evidence="9 10">
    <name type="scientific">Limisphaera ngatamarikiensis</name>
    <dbReference type="NCBI Taxonomy" id="1324935"/>
    <lineage>
        <taxon>Bacteria</taxon>
        <taxon>Pseudomonadati</taxon>
        <taxon>Verrucomicrobiota</taxon>
        <taxon>Verrucomicrobiia</taxon>
        <taxon>Limisphaerales</taxon>
        <taxon>Limisphaeraceae</taxon>
        <taxon>Limisphaera</taxon>
    </lineage>
</organism>
<dbReference type="GO" id="GO:0003677">
    <property type="term" value="F:DNA binding"/>
    <property type="evidence" value="ECO:0007669"/>
    <property type="project" value="UniProtKB-KW"/>
</dbReference>
<dbReference type="PANTHER" id="PTHR43133:SF51">
    <property type="entry name" value="RNA POLYMERASE SIGMA FACTOR"/>
    <property type="match status" value="1"/>
</dbReference>
<dbReference type="GO" id="GO:0006352">
    <property type="term" value="P:DNA-templated transcription initiation"/>
    <property type="evidence" value="ECO:0007669"/>
    <property type="project" value="InterPro"/>
</dbReference>
<evidence type="ECO:0000256" key="4">
    <source>
        <dbReference type="ARBA" id="ARBA00023125"/>
    </source>
</evidence>
<evidence type="ECO:0000313" key="10">
    <source>
        <dbReference type="Proteomes" id="UP000477311"/>
    </source>
</evidence>
<dbReference type="SUPFAM" id="SSF88659">
    <property type="entry name" value="Sigma3 and sigma4 domains of RNA polymerase sigma factors"/>
    <property type="match status" value="1"/>
</dbReference>
<dbReference type="CDD" id="cd06171">
    <property type="entry name" value="Sigma70_r4"/>
    <property type="match status" value="1"/>
</dbReference>
<keyword evidence="5 6" id="KW-0804">Transcription</keyword>
<evidence type="ECO:0000256" key="5">
    <source>
        <dbReference type="ARBA" id="ARBA00023163"/>
    </source>
</evidence>
<gene>
    <name evidence="9" type="ORF">G4L39_00390</name>
</gene>
<dbReference type="InterPro" id="IPR014284">
    <property type="entry name" value="RNA_pol_sigma-70_dom"/>
</dbReference>
<evidence type="ECO:0000256" key="3">
    <source>
        <dbReference type="ARBA" id="ARBA00023082"/>
    </source>
</evidence>
<comment type="caution">
    <text evidence="9">The sequence shown here is derived from an EMBL/GenBank/DDBJ whole genome shotgun (WGS) entry which is preliminary data.</text>
</comment>
<dbReference type="NCBIfam" id="TIGR02937">
    <property type="entry name" value="sigma70-ECF"/>
    <property type="match status" value="1"/>
</dbReference>
<protein>
    <recommendedName>
        <fullName evidence="6">RNA polymerase sigma factor</fullName>
    </recommendedName>
</protein>
<dbReference type="Gene3D" id="1.10.10.10">
    <property type="entry name" value="Winged helix-like DNA-binding domain superfamily/Winged helix DNA-binding domain"/>
    <property type="match status" value="1"/>
</dbReference>
<dbReference type="Proteomes" id="UP000477311">
    <property type="component" value="Unassembled WGS sequence"/>
</dbReference>
<dbReference type="GO" id="GO:0016987">
    <property type="term" value="F:sigma factor activity"/>
    <property type="evidence" value="ECO:0007669"/>
    <property type="project" value="UniProtKB-KW"/>
</dbReference>
<dbReference type="InterPro" id="IPR013249">
    <property type="entry name" value="RNA_pol_sigma70_r4_t2"/>
</dbReference>
<dbReference type="Gene3D" id="1.10.1740.10">
    <property type="match status" value="1"/>
</dbReference>
<dbReference type="Pfam" id="PF08281">
    <property type="entry name" value="Sigma70_r4_2"/>
    <property type="match status" value="1"/>
</dbReference>
<evidence type="ECO:0000259" key="8">
    <source>
        <dbReference type="Pfam" id="PF08281"/>
    </source>
</evidence>
<dbReference type="RefSeq" id="WP_165105067.1">
    <property type="nucleotide sequence ID" value="NZ_JAAKYA010000004.1"/>
</dbReference>
<evidence type="ECO:0000256" key="6">
    <source>
        <dbReference type="RuleBase" id="RU000716"/>
    </source>
</evidence>
<dbReference type="InterPro" id="IPR013325">
    <property type="entry name" value="RNA_pol_sigma_r2"/>
</dbReference>
<keyword evidence="10" id="KW-1185">Reference proteome</keyword>
<dbReference type="InterPro" id="IPR007627">
    <property type="entry name" value="RNA_pol_sigma70_r2"/>
</dbReference>
<keyword evidence="3 6" id="KW-0731">Sigma factor</keyword>
<name>A0A6M1RR03_9BACT</name>
<dbReference type="InterPro" id="IPR039425">
    <property type="entry name" value="RNA_pol_sigma-70-like"/>
</dbReference>
<evidence type="ECO:0000256" key="2">
    <source>
        <dbReference type="ARBA" id="ARBA00023015"/>
    </source>
</evidence>
<dbReference type="InterPro" id="IPR000838">
    <property type="entry name" value="RNA_pol_sigma70_ECF_CS"/>
</dbReference>
<keyword evidence="4 6" id="KW-0238">DNA-binding</keyword>
<dbReference type="SUPFAM" id="SSF88946">
    <property type="entry name" value="Sigma2 domain of RNA polymerase sigma factors"/>
    <property type="match status" value="1"/>
</dbReference>
<dbReference type="PANTHER" id="PTHR43133">
    <property type="entry name" value="RNA POLYMERASE ECF-TYPE SIGMA FACTO"/>
    <property type="match status" value="1"/>
</dbReference>
<reference evidence="9 10" key="1">
    <citation type="submission" date="2020-02" db="EMBL/GenBank/DDBJ databases">
        <title>Draft genome sequence of Limisphaera ngatamarikiensis NGM72.4T, a thermophilic Verrucomicrobia grouped in subdivision 3.</title>
        <authorList>
            <person name="Carere C.R."/>
            <person name="Steen J."/>
            <person name="Hugenholtz P."/>
            <person name="Stott M.B."/>
        </authorList>
    </citation>
    <scope>NUCLEOTIDE SEQUENCE [LARGE SCALE GENOMIC DNA]</scope>
    <source>
        <strain evidence="9 10">NGM72.4</strain>
    </source>
</reference>
<evidence type="ECO:0000256" key="1">
    <source>
        <dbReference type="ARBA" id="ARBA00010641"/>
    </source>
</evidence>
<dbReference type="PROSITE" id="PS01063">
    <property type="entry name" value="SIGMA70_ECF"/>
    <property type="match status" value="1"/>
</dbReference>
<feature type="domain" description="RNA polymerase sigma factor 70 region 4 type 2" evidence="8">
    <location>
        <begin position="139"/>
        <end position="191"/>
    </location>
</feature>
<dbReference type="Pfam" id="PF04542">
    <property type="entry name" value="Sigma70_r2"/>
    <property type="match status" value="1"/>
</dbReference>
<dbReference type="AlphaFoldDB" id="A0A6M1RR03"/>
<dbReference type="InterPro" id="IPR013324">
    <property type="entry name" value="RNA_pol_sigma_r3/r4-like"/>
</dbReference>
<keyword evidence="2 6" id="KW-0805">Transcription regulation</keyword>
<sequence>MSNPNPQTLTDAQLVQQAKQGDLDAFEELANRHERRIYTLARRITQNEHDAQDVTQQTFLSALEHLADFREEASFATWLDRIATHAALKILRKRKGLDTVSLDQATDPDPDTGEIPHPEYIADWRADPEELVHRNEIRQLLDQALAQLDEKYRLVFLLRDVEGLSVRETAELLGLSETNVKVRLLRARLQLREHLTRVLGDPARRLEPHPHHHP</sequence>
<feature type="domain" description="RNA polymerase sigma-70 region 2" evidence="7">
    <location>
        <begin position="29"/>
        <end position="95"/>
    </location>
</feature>
<evidence type="ECO:0000259" key="7">
    <source>
        <dbReference type="Pfam" id="PF04542"/>
    </source>
</evidence>
<accession>A0A6M1RR03</accession>